<dbReference type="InterPro" id="IPR036116">
    <property type="entry name" value="FN3_sf"/>
</dbReference>
<keyword evidence="3" id="KW-1185">Reference proteome</keyword>
<evidence type="ECO:0000313" key="2">
    <source>
        <dbReference type="EMBL" id="REK76687.1"/>
    </source>
</evidence>
<evidence type="ECO:0000313" key="3">
    <source>
        <dbReference type="Proteomes" id="UP000261905"/>
    </source>
</evidence>
<dbReference type="Gene3D" id="2.60.40.10">
    <property type="entry name" value="Immunoglobulins"/>
    <property type="match status" value="4"/>
</dbReference>
<feature type="signal peptide" evidence="1">
    <location>
        <begin position="1"/>
        <end position="35"/>
    </location>
</feature>
<accession>A0A371PLP8</accession>
<dbReference type="EMBL" id="QUBQ01000001">
    <property type="protein sequence ID" value="REK76687.1"/>
    <property type="molecule type" value="Genomic_DNA"/>
</dbReference>
<keyword evidence="1" id="KW-0732">Signal</keyword>
<comment type="caution">
    <text evidence="2">The sequence shown here is derived from an EMBL/GenBank/DDBJ whole genome shotgun (WGS) entry which is preliminary data.</text>
</comment>
<gene>
    <name evidence="2" type="ORF">DX130_06520</name>
</gene>
<dbReference type="InterPro" id="IPR035986">
    <property type="entry name" value="PKD_dom_sf"/>
</dbReference>
<organism evidence="2 3">
    <name type="scientific">Paenibacillus paeoniae</name>
    <dbReference type="NCBI Taxonomy" id="2292705"/>
    <lineage>
        <taxon>Bacteria</taxon>
        <taxon>Bacillati</taxon>
        <taxon>Bacillota</taxon>
        <taxon>Bacilli</taxon>
        <taxon>Bacillales</taxon>
        <taxon>Paenibacillaceae</taxon>
        <taxon>Paenibacillus</taxon>
    </lineage>
</organism>
<evidence type="ECO:0008006" key="4">
    <source>
        <dbReference type="Google" id="ProtNLM"/>
    </source>
</evidence>
<reference evidence="2 3" key="1">
    <citation type="submission" date="2018-08" db="EMBL/GenBank/DDBJ databases">
        <title>Paenibacillus sp. M4BSY-1, whole genome shotgun sequence.</title>
        <authorList>
            <person name="Tuo L."/>
        </authorList>
    </citation>
    <scope>NUCLEOTIDE SEQUENCE [LARGE SCALE GENOMIC DNA]</scope>
    <source>
        <strain evidence="2 3">M4BSY-1</strain>
    </source>
</reference>
<name>A0A371PLP8_9BACL</name>
<dbReference type="InterPro" id="IPR013783">
    <property type="entry name" value="Ig-like_fold"/>
</dbReference>
<evidence type="ECO:0000256" key="1">
    <source>
        <dbReference type="SAM" id="SignalP"/>
    </source>
</evidence>
<dbReference type="Proteomes" id="UP000261905">
    <property type="component" value="Unassembled WGS sequence"/>
</dbReference>
<dbReference type="SUPFAM" id="SSF49265">
    <property type="entry name" value="Fibronectin type III"/>
    <property type="match status" value="1"/>
</dbReference>
<dbReference type="SUPFAM" id="SSF49299">
    <property type="entry name" value="PKD domain"/>
    <property type="match status" value="2"/>
</dbReference>
<dbReference type="Pfam" id="PF25788">
    <property type="entry name" value="Ig_Rha78A_N"/>
    <property type="match status" value="1"/>
</dbReference>
<protein>
    <recommendedName>
        <fullName evidence="4">DUF5057 domain-containing protein</fullName>
    </recommendedName>
</protein>
<proteinExistence type="predicted"/>
<feature type="chain" id="PRO_5016794759" description="DUF5057 domain-containing protein" evidence="1">
    <location>
        <begin position="36"/>
        <end position="1617"/>
    </location>
</feature>
<sequence length="1617" mass="183749">MLKPIAHTGLIKRRPFSFTLIFMLILSLSMPPVNANPVDTEVKNLAPFVDFEVKEKRKVDVIVDVGNTKYKKNEIQSRVNEFLVPALQASGIDYQITVDESNEGDTAIYYTGSNGQPGSRTSDLYKYDMITEETSLVVAGVVESGGYVLPNGLIIYGNHSGGKGVIDTKSKLYNAIPNTHESYGEWVVAPDGNLYVLAGGHPVWSGTYRINWQNYKIDPNASYYKISFPDNERIISQSPSEASKHLIMGKDNHFYQRIYWSSNDSLSLSVIKNYRMPDQKSITLASNNLDKAMQLTPNGLFFYSVKTPVNSSSTYDIWVYNQEDDSRTKVLEKLPYIYDFWAMDDGRLIIMKPKEVFVDFTRTYWIMEDIYDPNSLRQIPFKYVSDFAGYVGILRVQGSNVIYSHVVKDVYTLRMYNIDTGEDKEIVNHRVWSLLRSPHWYNPNTRTIQDIIAAAPLRPDAEKIYVRVDDLSMNSIARADGMGEIAALLAQHNMSFIGLGTTSNQDQFYRLLENIGHNGTFLSNGNLRTAMSDLSDFITERREVNLHVIFGDTQYTEQQIRDRFNQRLIDLRLSNIRVNLQLIKAEGKNLQELLYLAHWDYNKNNYIAYVHNPLMPELDDELIYDDTIITLKEYNAHFLGIGSTTNRTTLNNIVASNNNLGAFYDNINLVSAVTKTMNYIKNTAITNVKKLTNYIVLNADPSTGEYSSEISVQTYYEDAESDPKLAERWKTTHDPDIYENNMGVLEGTGQYTREPMKSFTKVGKYEIVAQVQDNPSTNPLFNEYQMWSKDSLSRMVVYVHRAPVADYRATVDATRMLSIIDQSYDLDRYSYPEKGISQKIWKWKKVDDSVWSDGRPPNILDPNTDYLLSLKVKDLDGAWSPETIKFVSTNPYNRPPVAYFTIDKKTISLNGQALFTDLSYDPDNDPISERVWNVRKDGIQLYEGVIKPSGTLLKQYAVQKGVSRLGKYIISLKVRDNPRVAEPLWSNPYVDYLDIVNYPPIAAFDPLEPTYRDSINAVINRTAAPDQDGDPISYQWTLLYGSKEYGAGQSRDISFRIRDFRLGKLAVGTWMLQLQASDPHGASTFETHSFEVLNHSPESLITQGIWTGYIDEPYSYRSMRTDQDTEDVASLQSYWKLIAPDGQIQTFNTQHITITFEKKGKYRLENWAVDQLGARSEIDAREIHIVNQRPIPGFTIMPTPAFIDSLVRIKSTATDLDGYIDSHQYFIAPPGGTASPYTTMADFERIFASIGIWTIRQIVTDNDGASAELTQTLQVVNRPPTVEILTPSGASSATATEFNTLTPRIVWRMMDADNHPQQRYRLLVKRENGVLVYDSQPVALSRNDHVLPASSGLVENMKYRAEVQVYDGYDWSPYSAPKYFYIVLNRPPSADFSWSPQPIYEGDTVTFRTNVDDEDKDVLSVQYELTNPAGVKHPFRYTFNHPYPSSGPVFRMTETGTWTMKLTVSDGKAAPVIVTKTLQVLPLSVTGAVKHTELWNEHRQAYNLKQSGNVESPRGYSVFWAGEKFILEAGTTETVTATMAERVEVTMNAFRTELKTTGTALASWRGELWDPSFEKLPNGTLTFIFTAYYTNGTVKIEEIEVQISGNMNAYLQVHRVK</sequence>